<reference evidence="2 3" key="1">
    <citation type="submission" date="2019-09" db="EMBL/GenBank/DDBJ databases">
        <authorList>
            <person name="Cao W.R."/>
        </authorList>
    </citation>
    <scope>NUCLEOTIDE SEQUENCE [LARGE SCALE GENOMIC DNA]</scope>
    <source>
        <strain evidence="3">a4</strain>
    </source>
</reference>
<dbReference type="EMBL" id="WAAU01000008">
    <property type="protein sequence ID" value="KAB1159389.1"/>
    <property type="molecule type" value="Genomic_DNA"/>
</dbReference>
<name>A0A7J5AP72_9FLAO</name>
<dbReference type="OrthoDB" id="9815205at2"/>
<dbReference type="SUPFAM" id="SSF52833">
    <property type="entry name" value="Thioredoxin-like"/>
    <property type="match status" value="1"/>
</dbReference>
<dbReference type="InterPro" id="IPR036249">
    <property type="entry name" value="Thioredoxin-like_sf"/>
</dbReference>
<comment type="caution">
    <text evidence="2">The sequence shown here is derived from an EMBL/GenBank/DDBJ whole genome shotgun (WGS) entry which is preliminary data.</text>
</comment>
<dbReference type="PANTHER" id="PTHR42852:SF13">
    <property type="entry name" value="PROTEIN DIPZ"/>
    <property type="match status" value="1"/>
</dbReference>
<dbReference type="PROSITE" id="PS51257">
    <property type="entry name" value="PROKAR_LIPOPROTEIN"/>
    <property type="match status" value="1"/>
</dbReference>
<dbReference type="Pfam" id="PF08534">
    <property type="entry name" value="Redoxin"/>
    <property type="match status" value="1"/>
</dbReference>
<dbReference type="RefSeq" id="WP_150898608.1">
    <property type="nucleotide sequence ID" value="NZ_WAAU01000008.1"/>
</dbReference>
<dbReference type="PROSITE" id="PS51352">
    <property type="entry name" value="THIOREDOXIN_2"/>
    <property type="match status" value="1"/>
</dbReference>
<dbReference type="AlphaFoldDB" id="A0A7J5AP72"/>
<protein>
    <submittedName>
        <fullName evidence="2">TlpA family protein disulfide reductase</fullName>
    </submittedName>
</protein>
<dbReference type="GO" id="GO:0016491">
    <property type="term" value="F:oxidoreductase activity"/>
    <property type="evidence" value="ECO:0007669"/>
    <property type="project" value="InterPro"/>
</dbReference>
<accession>A0A7J5AP72</accession>
<keyword evidence="3" id="KW-1185">Reference proteome</keyword>
<dbReference type="PANTHER" id="PTHR42852">
    <property type="entry name" value="THIOL:DISULFIDE INTERCHANGE PROTEIN DSBE"/>
    <property type="match status" value="1"/>
</dbReference>
<dbReference type="InterPro" id="IPR013766">
    <property type="entry name" value="Thioredoxin_domain"/>
</dbReference>
<dbReference type="Gene3D" id="3.40.30.10">
    <property type="entry name" value="Glutaredoxin"/>
    <property type="match status" value="1"/>
</dbReference>
<evidence type="ECO:0000259" key="1">
    <source>
        <dbReference type="PROSITE" id="PS51352"/>
    </source>
</evidence>
<organism evidence="2 3">
    <name type="scientific">Tenacibaculum aiptasiae</name>
    <dbReference type="NCBI Taxonomy" id="426481"/>
    <lineage>
        <taxon>Bacteria</taxon>
        <taxon>Pseudomonadati</taxon>
        <taxon>Bacteroidota</taxon>
        <taxon>Flavobacteriia</taxon>
        <taxon>Flavobacteriales</taxon>
        <taxon>Flavobacteriaceae</taxon>
        <taxon>Tenacibaculum</taxon>
    </lineage>
</organism>
<evidence type="ECO:0000313" key="3">
    <source>
        <dbReference type="Proteomes" id="UP000467305"/>
    </source>
</evidence>
<dbReference type="CDD" id="cd02966">
    <property type="entry name" value="TlpA_like_family"/>
    <property type="match status" value="1"/>
</dbReference>
<dbReference type="Proteomes" id="UP000467305">
    <property type="component" value="Unassembled WGS sequence"/>
</dbReference>
<evidence type="ECO:0000313" key="2">
    <source>
        <dbReference type="EMBL" id="KAB1159389.1"/>
    </source>
</evidence>
<feature type="domain" description="Thioredoxin" evidence="1">
    <location>
        <begin position="248"/>
        <end position="389"/>
    </location>
</feature>
<dbReference type="InterPro" id="IPR050553">
    <property type="entry name" value="Thioredoxin_ResA/DsbE_sf"/>
</dbReference>
<gene>
    <name evidence="2" type="ORF">F7018_03495</name>
</gene>
<dbReference type="InterPro" id="IPR013740">
    <property type="entry name" value="Redoxin"/>
</dbReference>
<proteinExistence type="predicted"/>
<sequence length="389" mass="45295">MKKTLLIIFSIITLASCSKSNKKILKEVSINLSNIKTIKYTSSFEFKDKGKLIFKDLDTISFDFRIDKSNNLKYHFNSLKGELIYNGSKTMQSDHKEKITIINNDTSNESVNNPTLLTISALKQLLPKIIQNDSISIIRKNDTIINNNKYLVFNFLLKNKYIDWINYNFKENDNNDSEYYLILNKSNYFPYKIISQSGKTGFISRTIENIALDYKFDNKLWTGEYLPNDYPVFTIEEYLTLRKNSMLNNVGKQITNWVLPELNNNSTVNLSKLKGNVVLLEFWFKGCVACLKAIPSLNKIKRKFKKNDFKIYGVEYVEDYSKKELENYLTDYKIEFPSLYKGKKMALTYGIQRAPTFMVLDKDGKIIAIKNSFSEKNINDIVKIIEENL</sequence>